<dbReference type="GO" id="GO:0003677">
    <property type="term" value="F:DNA binding"/>
    <property type="evidence" value="ECO:0007669"/>
    <property type="project" value="InterPro"/>
</dbReference>
<protein>
    <submittedName>
        <fullName evidence="3">GreA/GreB family elongation factor</fullName>
    </submittedName>
</protein>
<evidence type="ECO:0000259" key="1">
    <source>
        <dbReference type="Pfam" id="PF01272"/>
    </source>
</evidence>
<dbReference type="EMBL" id="CP136924">
    <property type="protein sequence ID" value="WXA03363.1"/>
    <property type="molecule type" value="Genomic_DNA"/>
</dbReference>
<reference evidence="3 4" key="1">
    <citation type="submission" date="2023-10" db="EMBL/GenBank/DDBJ databases">
        <title>Culture-based analysis of two novel bacteria associated with mangrove crab gills.</title>
        <authorList>
            <person name="Yang X."/>
            <person name="Garuglieri E."/>
            <person name="Van Goethem M.W."/>
            <person name="Fusi M."/>
            <person name="Marasco R."/>
            <person name="Daffonchio D.G."/>
        </authorList>
    </citation>
    <scope>NUCLEOTIDE SEQUENCE</scope>
    <source>
        <strain evidence="3">UG2-1</strain>
        <strain evidence="2">UG2-2</strain>
        <strain evidence="4">UG2_2</strain>
    </source>
</reference>
<dbReference type="EMBL" id="CP136925">
    <property type="protein sequence ID" value="WXA14215.1"/>
    <property type="molecule type" value="Genomic_DNA"/>
</dbReference>
<dbReference type="PANTHER" id="PTHR30437">
    <property type="entry name" value="TRANSCRIPTION ELONGATION FACTOR GREA"/>
    <property type="match status" value="1"/>
</dbReference>
<dbReference type="GO" id="GO:0006354">
    <property type="term" value="P:DNA-templated transcription elongation"/>
    <property type="evidence" value="ECO:0007669"/>
    <property type="project" value="TreeGrafter"/>
</dbReference>
<keyword evidence="3" id="KW-0251">Elongation factor</keyword>
<dbReference type="InterPro" id="IPR036953">
    <property type="entry name" value="GreA/GreB_C_sf"/>
</dbReference>
<dbReference type="SUPFAM" id="SSF54534">
    <property type="entry name" value="FKBP-like"/>
    <property type="match status" value="1"/>
</dbReference>
<proteinExistence type="predicted"/>
<accession>A0AAU6P9V9</accession>
<dbReference type="GO" id="GO:0070063">
    <property type="term" value="F:RNA polymerase binding"/>
    <property type="evidence" value="ECO:0007669"/>
    <property type="project" value="InterPro"/>
</dbReference>
<evidence type="ECO:0000313" key="2">
    <source>
        <dbReference type="EMBL" id="WXA03363.1"/>
    </source>
</evidence>
<keyword evidence="3" id="KW-0648">Protein biosynthesis</keyword>
<dbReference type="InterPro" id="IPR023459">
    <property type="entry name" value="Tscrpt_elong_fac_GreA/B_fam"/>
</dbReference>
<dbReference type="Gene3D" id="3.10.50.30">
    <property type="entry name" value="Transcription elongation factor, GreA/GreB, C-terminal domain"/>
    <property type="match status" value="1"/>
</dbReference>
<evidence type="ECO:0000313" key="4">
    <source>
        <dbReference type="Proteomes" id="UP001368318"/>
    </source>
</evidence>
<name>A0AAU6P9V9_9FLAO</name>
<dbReference type="AlphaFoldDB" id="A0AAU6P9V9"/>
<organism evidence="3">
    <name type="scientific">Mangrovimonas cancribranchiae</name>
    <dbReference type="NCBI Taxonomy" id="3080055"/>
    <lineage>
        <taxon>Bacteria</taxon>
        <taxon>Pseudomonadati</taxon>
        <taxon>Bacteroidota</taxon>
        <taxon>Flavobacteriia</taxon>
        <taxon>Flavobacteriales</taxon>
        <taxon>Flavobacteriaceae</taxon>
        <taxon>Mangrovimonas</taxon>
    </lineage>
</organism>
<dbReference type="Proteomes" id="UP001368318">
    <property type="component" value="Chromosome"/>
</dbReference>
<gene>
    <name evidence="3" type="ORF">R3L15_04900</name>
    <name evidence="2" type="ORF">R3L16_02500</name>
</gene>
<dbReference type="PANTHER" id="PTHR30437:SF5">
    <property type="entry name" value="REGULATOR OF NUCLEOSIDE DIPHOSPHATE KINASE"/>
    <property type="match status" value="1"/>
</dbReference>
<dbReference type="RefSeq" id="WP_338733582.1">
    <property type="nucleotide sequence ID" value="NZ_CP136924.1"/>
</dbReference>
<dbReference type="GO" id="GO:0003746">
    <property type="term" value="F:translation elongation factor activity"/>
    <property type="evidence" value="ECO:0007669"/>
    <property type="project" value="UniProtKB-KW"/>
</dbReference>
<evidence type="ECO:0000313" key="3">
    <source>
        <dbReference type="EMBL" id="WXA14215.1"/>
    </source>
</evidence>
<dbReference type="Pfam" id="PF01272">
    <property type="entry name" value="GreA_GreB"/>
    <property type="match status" value="1"/>
</dbReference>
<keyword evidence="4" id="KW-1185">Reference proteome</keyword>
<sequence length="124" mass="14106">MEYITLKRLLSLSENYKVDTRKYSIKRLSDELKTARVVSKQELPQDVIRFNSLITVSTKDNSWETTFQLVLPTETNAVLRKVSVLAPMGAAVIGYAKGDEIEWEFPAGIKTLVIKEVEQKETTI</sequence>
<dbReference type="InterPro" id="IPR001437">
    <property type="entry name" value="Tscrpt_elong_fac_GreA/B_C"/>
</dbReference>
<dbReference type="KEGG" id="mcaa:R3L15_04900"/>
<dbReference type="GO" id="GO:0032784">
    <property type="term" value="P:regulation of DNA-templated transcription elongation"/>
    <property type="evidence" value="ECO:0007669"/>
    <property type="project" value="InterPro"/>
</dbReference>
<feature type="domain" description="Transcription elongation factor GreA/GreB C-terminal" evidence="1">
    <location>
        <begin position="44"/>
        <end position="119"/>
    </location>
</feature>